<proteinExistence type="predicted"/>
<dbReference type="InterPro" id="IPR004101">
    <property type="entry name" value="Mur_ligase_C"/>
</dbReference>
<dbReference type="Proteomes" id="UP000885797">
    <property type="component" value="Unassembled WGS sequence"/>
</dbReference>
<evidence type="ECO:0000256" key="2">
    <source>
        <dbReference type="ARBA" id="ARBA00022618"/>
    </source>
</evidence>
<dbReference type="Gene3D" id="3.90.190.20">
    <property type="entry name" value="Mur ligase, C-terminal domain"/>
    <property type="match status" value="1"/>
</dbReference>
<comment type="catalytic activity">
    <reaction evidence="6">
        <text>D-alanyl-D-alanine + UDP-N-acetyl-alpha-D-muramoyl-L-alanyl-gamma-D-glutamyl-meso-2,6-diaminopimelate + ATP = UDP-N-acetyl-alpha-D-muramoyl-L-alanyl-gamma-D-glutamyl-meso-2,6-diaminopimeloyl-D-alanyl-D-alanine + ADP + phosphate + H(+)</text>
        <dbReference type="Rhea" id="RHEA:28374"/>
        <dbReference type="ChEBI" id="CHEBI:15378"/>
        <dbReference type="ChEBI" id="CHEBI:30616"/>
        <dbReference type="ChEBI" id="CHEBI:43474"/>
        <dbReference type="ChEBI" id="CHEBI:57822"/>
        <dbReference type="ChEBI" id="CHEBI:61386"/>
        <dbReference type="ChEBI" id="CHEBI:83905"/>
        <dbReference type="ChEBI" id="CHEBI:456216"/>
        <dbReference type="EC" id="6.3.2.10"/>
    </reaction>
</comment>
<evidence type="ECO:0000256" key="6">
    <source>
        <dbReference type="RuleBase" id="RU004136"/>
    </source>
</evidence>
<dbReference type="InterPro" id="IPR013221">
    <property type="entry name" value="Mur_ligase_cen"/>
</dbReference>
<dbReference type="GO" id="GO:0071555">
    <property type="term" value="P:cell wall organization"/>
    <property type="evidence" value="ECO:0007669"/>
    <property type="project" value="UniProtKB-KW"/>
</dbReference>
<dbReference type="Pfam" id="PF02875">
    <property type="entry name" value="Mur_ligase_C"/>
    <property type="match status" value="1"/>
</dbReference>
<sequence>LSLASWYRKNLGFKTICITGSCGKTSTKELIASMLRPRFNIISTYKNFNNLVGVPITILNARRGHHWAVLELGMNQPGEIGTLSQVAGPDIGVVTNVCPAHLEGLGDLDQIAREKASLLFALKKDGVAIVNLDDPKIAPYLDTVECRKIGFTLEGKGHGAVEEIIRLASWRPLGYGIDFEVEMAGLKESFFCGIPGLGNLQNLMAAISVGIAAGIPLEIIKRAISSARPTPGRLYFRRYGNWLIIDDTYNANPTSMKNALSTLAFWSDALFRCAILGDMLELGEKSQELHYDVGRFAASSGLSMLLAVGRYANAVCQGALQVGMSEEKVMAFKDLSTLNSWLRANAVDLFPSHAWILVKGSRGMQMEKAIEALTG</sequence>
<dbReference type="EMBL" id="DRND01000171">
    <property type="protein sequence ID" value="HFC46645.1"/>
    <property type="molecule type" value="Genomic_DNA"/>
</dbReference>
<dbReference type="GO" id="GO:0005524">
    <property type="term" value="F:ATP binding"/>
    <property type="evidence" value="ECO:0007669"/>
    <property type="project" value="UniProtKB-KW"/>
</dbReference>
<dbReference type="GO" id="GO:0047480">
    <property type="term" value="F:UDP-N-acetylmuramoyl-tripeptide-D-alanyl-D-alanine ligase activity"/>
    <property type="evidence" value="ECO:0007669"/>
    <property type="project" value="UniProtKB-EC"/>
</dbReference>
<evidence type="ECO:0000313" key="9">
    <source>
        <dbReference type="EMBL" id="HFC46645.1"/>
    </source>
</evidence>
<evidence type="ECO:0000256" key="1">
    <source>
        <dbReference type="ARBA" id="ARBA00022598"/>
    </source>
</evidence>
<organism evidence="9">
    <name type="scientific">Dissulfuribacter thermophilus</name>
    <dbReference type="NCBI Taxonomy" id="1156395"/>
    <lineage>
        <taxon>Bacteria</taxon>
        <taxon>Pseudomonadati</taxon>
        <taxon>Thermodesulfobacteriota</taxon>
        <taxon>Dissulfuribacteria</taxon>
        <taxon>Dissulfuribacterales</taxon>
        <taxon>Dissulfuribacteraceae</taxon>
        <taxon>Dissulfuribacter</taxon>
    </lineage>
</organism>
<evidence type="ECO:0000259" key="7">
    <source>
        <dbReference type="Pfam" id="PF02875"/>
    </source>
</evidence>
<feature type="non-terminal residue" evidence="9">
    <location>
        <position position="1"/>
    </location>
</feature>
<dbReference type="PANTHER" id="PTHR43024">
    <property type="entry name" value="UDP-N-ACETYLMURAMOYL-TRIPEPTIDE--D-ALANYL-D-ALANINE LIGASE"/>
    <property type="match status" value="1"/>
</dbReference>
<dbReference type="SUPFAM" id="SSF53623">
    <property type="entry name" value="MurD-like peptide ligases, catalytic domain"/>
    <property type="match status" value="1"/>
</dbReference>
<dbReference type="Gene3D" id="3.40.1190.10">
    <property type="entry name" value="Mur-like, catalytic domain"/>
    <property type="match status" value="1"/>
</dbReference>
<feature type="domain" description="Mur ligase central" evidence="8">
    <location>
        <begin position="18"/>
        <end position="209"/>
    </location>
</feature>
<evidence type="ECO:0000256" key="3">
    <source>
        <dbReference type="ARBA" id="ARBA00022741"/>
    </source>
</evidence>
<dbReference type="GO" id="GO:0051301">
    <property type="term" value="P:cell division"/>
    <property type="evidence" value="ECO:0007669"/>
    <property type="project" value="UniProtKB-KW"/>
</dbReference>
<dbReference type="GO" id="GO:0009252">
    <property type="term" value="P:peptidoglycan biosynthetic process"/>
    <property type="evidence" value="ECO:0007669"/>
    <property type="project" value="UniProtKB-UniPathway"/>
</dbReference>
<keyword evidence="6" id="KW-0961">Cell wall biogenesis/degradation</keyword>
<comment type="subcellular location">
    <subcellularLocation>
        <location evidence="6">Cytoplasm</location>
    </subcellularLocation>
</comment>
<dbReference type="GO" id="GO:0005737">
    <property type="term" value="C:cytoplasm"/>
    <property type="evidence" value="ECO:0007669"/>
    <property type="project" value="UniProtKB-SubCell"/>
</dbReference>
<dbReference type="Pfam" id="PF08245">
    <property type="entry name" value="Mur_ligase_M"/>
    <property type="match status" value="1"/>
</dbReference>
<comment type="function">
    <text evidence="6">Involved in cell wall formation. Catalyzes the final step in the synthesis of UDP-N-acetylmuramoyl-pentapeptide, the precursor of murein.</text>
</comment>
<dbReference type="EC" id="6.3.2.10" evidence="6"/>
<keyword evidence="6" id="KW-0573">Peptidoglycan synthesis</keyword>
<keyword evidence="5 6" id="KW-0131">Cell cycle</keyword>
<dbReference type="AlphaFoldDB" id="A0A7V2WSV7"/>
<reference evidence="9" key="1">
    <citation type="journal article" date="2020" name="mSystems">
        <title>Genome- and Community-Level Interaction Insights into Carbon Utilization and Element Cycling Functions of Hydrothermarchaeota in Hydrothermal Sediment.</title>
        <authorList>
            <person name="Zhou Z."/>
            <person name="Liu Y."/>
            <person name="Xu W."/>
            <person name="Pan J."/>
            <person name="Luo Z.H."/>
            <person name="Li M."/>
        </authorList>
    </citation>
    <scope>NUCLEOTIDE SEQUENCE [LARGE SCALE GENOMIC DNA]</scope>
    <source>
        <strain evidence="9">HyVt-503</strain>
    </source>
</reference>
<dbReference type="InterPro" id="IPR036565">
    <property type="entry name" value="Mur-like_cat_sf"/>
</dbReference>
<evidence type="ECO:0000256" key="5">
    <source>
        <dbReference type="ARBA" id="ARBA00023306"/>
    </source>
</evidence>
<protein>
    <recommendedName>
        <fullName evidence="6">UDP-N-acetylmuramoyl-tripeptide--D-alanyl-D-alanine ligase</fullName>
        <ecNumber evidence="6">6.3.2.10</ecNumber>
    </recommendedName>
</protein>
<dbReference type="UniPathway" id="UPA00219"/>
<dbReference type="PANTHER" id="PTHR43024:SF1">
    <property type="entry name" value="UDP-N-ACETYLMURAMOYL-TRIPEPTIDE--D-ALANYL-D-ALANINE LIGASE"/>
    <property type="match status" value="1"/>
</dbReference>
<dbReference type="GO" id="GO:0008360">
    <property type="term" value="P:regulation of cell shape"/>
    <property type="evidence" value="ECO:0007669"/>
    <property type="project" value="UniProtKB-KW"/>
</dbReference>
<dbReference type="InterPro" id="IPR036615">
    <property type="entry name" value="Mur_ligase_C_dom_sf"/>
</dbReference>
<keyword evidence="3" id="KW-0547">Nucleotide-binding</keyword>
<comment type="caution">
    <text evidence="9">The sequence shown here is derived from an EMBL/GenBank/DDBJ whole genome shotgun (WGS) entry which is preliminary data.</text>
</comment>
<keyword evidence="6" id="KW-0133">Cell shape</keyword>
<accession>A0A7V2WSV7</accession>
<dbReference type="SUPFAM" id="SSF53244">
    <property type="entry name" value="MurD-like peptide ligases, peptide-binding domain"/>
    <property type="match status" value="1"/>
</dbReference>
<keyword evidence="4" id="KW-0067">ATP-binding</keyword>
<gene>
    <name evidence="9" type="ORF">ENJ63_02050</name>
</gene>
<comment type="pathway">
    <text evidence="6">Cell wall biogenesis; peptidoglycan biosynthesis.</text>
</comment>
<feature type="domain" description="Mur ligase C-terminal" evidence="7">
    <location>
        <begin position="233"/>
        <end position="362"/>
    </location>
</feature>
<keyword evidence="2 6" id="KW-0132">Cell division</keyword>
<dbReference type="NCBIfam" id="TIGR01143">
    <property type="entry name" value="murF"/>
    <property type="match status" value="1"/>
</dbReference>
<evidence type="ECO:0000256" key="4">
    <source>
        <dbReference type="ARBA" id="ARBA00022840"/>
    </source>
</evidence>
<name>A0A7V2WSV7_9BACT</name>
<dbReference type="InterPro" id="IPR005863">
    <property type="entry name" value="UDP-N-AcMur_synth"/>
</dbReference>
<evidence type="ECO:0000259" key="8">
    <source>
        <dbReference type="Pfam" id="PF08245"/>
    </source>
</evidence>
<keyword evidence="1 9" id="KW-0436">Ligase</keyword>
<dbReference type="InterPro" id="IPR051046">
    <property type="entry name" value="MurCDEF_CellWall_CoF430Synth"/>
</dbReference>